<evidence type="ECO:0000313" key="1">
    <source>
        <dbReference type="EMBL" id="KHG30825.1"/>
    </source>
</evidence>
<gene>
    <name evidence="1" type="ORF">F383_36904</name>
</gene>
<dbReference type="Proteomes" id="UP000032142">
    <property type="component" value="Unassembled WGS sequence"/>
</dbReference>
<dbReference type="EMBL" id="KN460329">
    <property type="protein sequence ID" value="KHG30825.1"/>
    <property type="molecule type" value="Genomic_DNA"/>
</dbReference>
<accession>A0A0B0Q0H7</accession>
<reference evidence="2" key="1">
    <citation type="submission" date="2014-09" db="EMBL/GenBank/DDBJ databases">
        <authorList>
            <person name="Mudge J."/>
            <person name="Ramaraj T."/>
            <person name="Lindquist I.E."/>
            <person name="Bharti A.K."/>
            <person name="Sundararajan A."/>
            <person name="Cameron C.T."/>
            <person name="Woodward J.E."/>
            <person name="May G.D."/>
            <person name="Brubaker C."/>
            <person name="Broadhvest J."/>
            <person name="Wilkins T.A."/>
        </authorList>
    </citation>
    <scope>NUCLEOTIDE SEQUENCE</scope>
    <source>
        <strain evidence="2">cv. AKA8401</strain>
    </source>
</reference>
<sequence length="10" mass="1142">MQPLRSGKLL</sequence>
<protein>
    <submittedName>
        <fullName evidence="1">Uncharacterized protein</fullName>
    </submittedName>
</protein>
<name>A0A0B0Q0H7_GOSAR</name>
<organism evidence="1 2">
    <name type="scientific">Gossypium arboreum</name>
    <name type="common">Tree cotton</name>
    <name type="synonym">Gossypium nanking</name>
    <dbReference type="NCBI Taxonomy" id="29729"/>
    <lineage>
        <taxon>Eukaryota</taxon>
        <taxon>Viridiplantae</taxon>
        <taxon>Streptophyta</taxon>
        <taxon>Embryophyta</taxon>
        <taxon>Tracheophyta</taxon>
        <taxon>Spermatophyta</taxon>
        <taxon>Magnoliopsida</taxon>
        <taxon>eudicotyledons</taxon>
        <taxon>Gunneridae</taxon>
        <taxon>Pentapetalae</taxon>
        <taxon>rosids</taxon>
        <taxon>malvids</taxon>
        <taxon>Malvales</taxon>
        <taxon>Malvaceae</taxon>
        <taxon>Malvoideae</taxon>
        <taxon>Gossypium</taxon>
    </lineage>
</organism>
<keyword evidence="2" id="KW-1185">Reference proteome</keyword>
<evidence type="ECO:0000313" key="2">
    <source>
        <dbReference type="Proteomes" id="UP000032142"/>
    </source>
</evidence>
<proteinExistence type="predicted"/>